<gene>
    <name evidence="2" type="ORF">V1477_018267</name>
</gene>
<reference evidence="2 3" key="1">
    <citation type="journal article" date="2024" name="Ann. Entomol. Soc. Am.">
        <title>Genomic analyses of the southern and eastern yellowjacket wasps (Hymenoptera: Vespidae) reveal evolutionary signatures of social life.</title>
        <authorList>
            <person name="Catto M.A."/>
            <person name="Caine P.B."/>
            <person name="Orr S.E."/>
            <person name="Hunt B.G."/>
            <person name="Goodisman M.A.D."/>
        </authorList>
    </citation>
    <scope>NUCLEOTIDE SEQUENCE [LARGE SCALE GENOMIC DNA]</scope>
    <source>
        <strain evidence="2">232</strain>
        <tissue evidence="2">Head and thorax</tissue>
    </source>
</reference>
<evidence type="ECO:0000313" key="3">
    <source>
        <dbReference type="Proteomes" id="UP001607303"/>
    </source>
</evidence>
<sequence length="85" mass="9864">MVEKSTRTHRSGKWRHTNEKRQKKRSHPVCRKSRMVEKEMGFYVPQNSTGVSKVGDVCGPGLHTREWQARLIGTITLRKYVNKGL</sequence>
<keyword evidence="3" id="KW-1185">Reference proteome</keyword>
<feature type="compositionally biased region" description="Basic residues" evidence="1">
    <location>
        <begin position="21"/>
        <end position="30"/>
    </location>
</feature>
<evidence type="ECO:0000313" key="2">
    <source>
        <dbReference type="EMBL" id="KAL2725829.1"/>
    </source>
</evidence>
<dbReference type="EMBL" id="JAYRBN010000110">
    <property type="protein sequence ID" value="KAL2725829.1"/>
    <property type="molecule type" value="Genomic_DNA"/>
</dbReference>
<protein>
    <submittedName>
        <fullName evidence="2">Uncharacterized protein</fullName>
    </submittedName>
</protein>
<evidence type="ECO:0000256" key="1">
    <source>
        <dbReference type="SAM" id="MobiDB-lite"/>
    </source>
</evidence>
<name>A0ABD2AYZ4_VESMC</name>
<comment type="caution">
    <text evidence="2">The sequence shown here is derived from an EMBL/GenBank/DDBJ whole genome shotgun (WGS) entry which is preliminary data.</text>
</comment>
<proteinExistence type="predicted"/>
<organism evidence="2 3">
    <name type="scientific">Vespula maculifrons</name>
    <name type="common">Eastern yellow jacket</name>
    <name type="synonym">Wasp</name>
    <dbReference type="NCBI Taxonomy" id="7453"/>
    <lineage>
        <taxon>Eukaryota</taxon>
        <taxon>Metazoa</taxon>
        <taxon>Ecdysozoa</taxon>
        <taxon>Arthropoda</taxon>
        <taxon>Hexapoda</taxon>
        <taxon>Insecta</taxon>
        <taxon>Pterygota</taxon>
        <taxon>Neoptera</taxon>
        <taxon>Endopterygota</taxon>
        <taxon>Hymenoptera</taxon>
        <taxon>Apocrita</taxon>
        <taxon>Aculeata</taxon>
        <taxon>Vespoidea</taxon>
        <taxon>Vespidae</taxon>
        <taxon>Vespinae</taxon>
        <taxon>Vespula</taxon>
    </lineage>
</organism>
<dbReference type="AlphaFoldDB" id="A0ABD2AYZ4"/>
<feature type="region of interest" description="Disordered" evidence="1">
    <location>
        <begin position="1"/>
        <end position="30"/>
    </location>
</feature>
<dbReference type="Proteomes" id="UP001607303">
    <property type="component" value="Unassembled WGS sequence"/>
</dbReference>
<accession>A0ABD2AYZ4</accession>